<proteinExistence type="predicted"/>
<sequence>MAYWRKWRTSMNLEALPKYYSPKSPKLSD</sequence>
<name>A0A705MFX9_SALER</name>
<gene>
    <name evidence="1" type="ORF">G0I56_25020</name>
</gene>
<dbReference type="AlphaFoldDB" id="A0A705MFX9"/>
<comment type="caution">
    <text evidence="1">The sequence shown here is derived from an EMBL/GenBank/DDBJ whole genome shotgun (WGS) entry which is preliminary data.</text>
</comment>
<accession>A0A705MFX9</accession>
<organism evidence="1">
    <name type="scientific">Salmonella enterica</name>
    <name type="common">Salmonella choleraesuis</name>
    <dbReference type="NCBI Taxonomy" id="28901"/>
    <lineage>
        <taxon>Bacteria</taxon>
        <taxon>Pseudomonadati</taxon>
        <taxon>Pseudomonadota</taxon>
        <taxon>Gammaproteobacteria</taxon>
        <taxon>Enterobacterales</taxon>
        <taxon>Enterobacteriaceae</taxon>
        <taxon>Salmonella</taxon>
    </lineage>
</organism>
<dbReference type="EMBL" id="DAAMYG010000071">
    <property type="protein sequence ID" value="HAC8719685.1"/>
    <property type="molecule type" value="Genomic_DNA"/>
</dbReference>
<feature type="non-terminal residue" evidence="1">
    <location>
        <position position="29"/>
    </location>
</feature>
<evidence type="ECO:0000313" key="1">
    <source>
        <dbReference type="EMBL" id="HAC8719685.1"/>
    </source>
</evidence>
<protein>
    <submittedName>
        <fullName evidence="1">Antitermination protein</fullName>
    </submittedName>
</protein>
<reference evidence="1" key="2">
    <citation type="submission" date="2019-01" db="EMBL/GenBank/DDBJ databases">
        <authorList>
            <consortium name="NCBI Pathogen Detection Project"/>
        </authorList>
    </citation>
    <scope>NUCLEOTIDE SEQUENCE</scope>
    <source>
        <strain evidence="1">Monophasic variant of S.Typhimurium</strain>
    </source>
</reference>
<reference evidence="1" key="1">
    <citation type="journal article" date="2018" name="Genome Biol.">
        <title>SKESA: strategic k-mer extension for scrupulous assemblies.</title>
        <authorList>
            <person name="Souvorov A."/>
            <person name="Agarwala R."/>
            <person name="Lipman D.J."/>
        </authorList>
    </citation>
    <scope>NUCLEOTIDE SEQUENCE</scope>
    <source>
        <strain evidence="1">Monophasic variant of S.Typhimurium</strain>
    </source>
</reference>